<dbReference type="SMART" id="SM00388">
    <property type="entry name" value="HisKA"/>
    <property type="match status" value="1"/>
</dbReference>
<dbReference type="EC" id="2.7.13.3" evidence="2"/>
<evidence type="ECO:0000256" key="4">
    <source>
        <dbReference type="ARBA" id="ARBA00022679"/>
    </source>
</evidence>
<evidence type="ECO:0000256" key="3">
    <source>
        <dbReference type="ARBA" id="ARBA00022553"/>
    </source>
</evidence>
<gene>
    <name evidence="12" type="primary">fixL</name>
    <name evidence="12" type="ORF">MGMO_118c00080</name>
</gene>
<keyword evidence="9" id="KW-0175">Coiled coil</keyword>
<evidence type="ECO:0000259" key="10">
    <source>
        <dbReference type="PROSITE" id="PS50109"/>
    </source>
</evidence>
<protein>
    <recommendedName>
        <fullName evidence="2">histidine kinase</fullName>
        <ecNumber evidence="2">2.7.13.3</ecNumber>
    </recommendedName>
</protein>
<dbReference type="PRINTS" id="PR00344">
    <property type="entry name" value="BCTRLSENSOR"/>
</dbReference>
<evidence type="ECO:0000256" key="5">
    <source>
        <dbReference type="ARBA" id="ARBA00022741"/>
    </source>
</evidence>
<proteinExistence type="predicted"/>
<dbReference type="InterPro" id="IPR003661">
    <property type="entry name" value="HisK_dim/P_dom"/>
</dbReference>
<dbReference type="SUPFAM" id="SSF47384">
    <property type="entry name" value="Homodimeric domain of signal transducing histidine kinase"/>
    <property type="match status" value="1"/>
</dbReference>
<dbReference type="Gene3D" id="3.30.565.10">
    <property type="entry name" value="Histidine kinase-like ATPase, C-terminal domain"/>
    <property type="match status" value="1"/>
</dbReference>
<dbReference type="RefSeq" id="WP_023495754.1">
    <property type="nucleotide sequence ID" value="NZ_AYLO01000110.1"/>
</dbReference>
<dbReference type="STRING" id="1116472.MGMO_118c00080"/>
<dbReference type="GO" id="GO:0000155">
    <property type="term" value="F:phosphorelay sensor kinase activity"/>
    <property type="evidence" value="ECO:0007669"/>
    <property type="project" value="InterPro"/>
</dbReference>
<keyword evidence="5" id="KW-0547">Nucleotide-binding</keyword>
<dbReference type="InterPro" id="IPR000014">
    <property type="entry name" value="PAS"/>
</dbReference>
<dbReference type="InterPro" id="IPR005467">
    <property type="entry name" value="His_kinase_dom"/>
</dbReference>
<dbReference type="Gene3D" id="3.30.450.20">
    <property type="entry name" value="PAS domain"/>
    <property type="match status" value="1"/>
</dbReference>
<dbReference type="AlphaFoldDB" id="V5C1X3"/>
<feature type="domain" description="Histidine kinase" evidence="10">
    <location>
        <begin position="226"/>
        <end position="443"/>
    </location>
</feature>
<dbReference type="GO" id="GO:0005524">
    <property type="term" value="F:ATP binding"/>
    <property type="evidence" value="ECO:0007669"/>
    <property type="project" value="UniProtKB-KW"/>
</dbReference>
<evidence type="ECO:0000256" key="7">
    <source>
        <dbReference type="ARBA" id="ARBA00022840"/>
    </source>
</evidence>
<dbReference type="InterPro" id="IPR003594">
    <property type="entry name" value="HATPase_dom"/>
</dbReference>
<dbReference type="Gene3D" id="1.10.287.130">
    <property type="match status" value="1"/>
</dbReference>
<dbReference type="InterPro" id="IPR004358">
    <property type="entry name" value="Sig_transdc_His_kin-like_C"/>
</dbReference>
<dbReference type="SMART" id="SM00387">
    <property type="entry name" value="HATPase_c"/>
    <property type="match status" value="1"/>
</dbReference>
<keyword evidence="8" id="KW-0902">Two-component regulatory system</keyword>
<comment type="caution">
    <text evidence="12">The sequence shown here is derived from an EMBL/GenBank/DDBJ whole genome shotgun (WGS) entry which is preliminary data.</text>
</comment>
<dbReference type="InterPro" id="IPR035965">
    <property type="entry name" value="PAS-like_dom_sf"/>
</dbReference>
<name>V5C1X3_9GAMM</name>
<dbReference type="EMBL" id="AYLO01000110">
    <property type="protein sequence ID" value="ESS70808.1"/>
    <property type="molecule type" value="Genomic_DNA"/>
</dbReference>
<dbReference type="Pfam" id="PF02518">
    <property type="entry name" value="HATPase_c"/>
    <property type="match status" value="1"/>
</dbReference>
<reference evidence="12 13" key="1">
    <citation type="journal article" date="2013" name="Genome Announc.">
        <title>Draft Genome Sequence of the Methanotrophic Gammaproteobacterium Methyloglobulus morosus DSM 22980 Strain KoM1.</title>
        <authorList>
            <person name="Poehlein A."/>
            <person name="Deutzmann J.S."/>
            <person name="Daniel R."/>
            <person name="Simeonova D.D."/>
        </authorList>
    </citation>
    <scope>NUCLEOTIDE SEQUENCE [LARGE SCALE GENOMIC DNA]</scope>
    <source>
        <strain evidence="12 13">KoM1</strain>
    </source>
</reference>
<keyword evidence="13" id="KW-1185">Reference proteome</keyword>
<dbReference type="SUPFAM" id="SSF55785">
    <property type="entry name" value="PYP-like sensor domain (PAS domain)"/>
    <property type="match status" value="1"/>
</dbReference>
<dbReference type="InterPro" id="IPR036890">
    <property type="entry name" value="HATPase_C_sf"/>
</dbReference>
<keyword evidence="3" id="KW-0597">Phosphoprotein</keyword>
<dbReference type="OrthoDB" id="1931120at2"/>
<dbReference type="PROSITE" id="PS50109">
    <property type="entry name" value="HIS_KIN"/>
    <property type="match status" value="1"/>
</dbReference>
<accession>V5C1X3</accession>
<dbReference type="Proteomes" id="UP000017842">
    <property type="component" value="Unassembled WGS sequence"/>
</dbReference>
<dbReference type="PATRIC" id="fig|1116472.3.peg.3094"/>
<evidence type="ECO:0000256" key="6">
    <source>
        <dbReference type="ARBA" id="ARBA00022777"/>
    </source>
</evidence>
<evidence type="ECO:0000256" key="9">
    <source>
        <dbReference type="SAM" id="Coils"/>
    </source>
</evidence>
<evidence type="ECO:0000313" key="13">
    <source>
        <dbReference type="Proteomes" id="UP000017842"/>
    </source>
</evidence>
<dbReference type="PANTHER" id="PTHR43065:SF10">
    <property type="entry name" value="PEROXIDE STRESS-ACTIVATED HISTIDINE KINASE MAK3"/>
    <property type="match status" value="1"/>
</dbReference>
<dbReference type="CDD" id="cd00082">
    <property type="entry name" value="HisKA"/>
    <property type="match status" value="1"/>
</dbReference>
<evidence type="ECO:0000259" key="11">
    <source>
        <dbReference type="PROSITE" id="PS50112"/>
    </source>
</evidence>
<sequence length="451" mass="51283">MLIKPDTIEQLSSTELQTLLIQYQSRQLELEQQNRGLSEQIALLESHIVKKTDQLTDKNNTLKKTIDELNYSRHQLLEREAKLNSILNASIEGIIVIDPAGAIVSVNTAVENIFGYHAEELIGNSIRLLMPIAMRKNQDLYLEKYLRIFIPKALGQIREVEGLRKDGLLVPLDMTVAEFPLDGVRYFSGIVRDVSARKLQEQQEKEHLEKLAHVTRVGLMGEMASGIAHEVNQPLSAVVNYTQVCMRLLQSENQDMAKIGEIMQKANQQALKAGQIIHSMREFVKHRKIHRSTVDINDLIYDAISLFESDFKQNLISMRFELTKSLPSVFIDRVQIEQVLLNLIRNSIDALKELPQFTQRQLSIESSLNPINYIEVRVKDNGPGLTPQQQEKILTPFFTTKSSGMGMGLSISRSLVESHHGTLHFNSKEDKGTTFYFTLPTENTDYGRNET</sequence>
<feature type="coiled-coil region" evidence="9">
    <location>
        <begin position="20"/>
        <end position="47"/>
    </location>
</feature>
<evidence type="ECO:0000256" key="2">
    <source>
        <dbReference type="ARBA" id="ARBA00012438"/>
    </source>
</evidence>
<keyword evidence="6" id="KW-0418">Kinase</keyword>
<dbReference type="SUPFAM" id="SSF55874">
    <property type="entry name" value="ATPase domain of HSP90 chaperone/DNA topoisomerase II/histidine kinase"/>
    <property type="match status" value="1"/>
</dbReference>
<dbReference type="CDD" id="cd00130">
    <property type="entry name" value="PAS"/>
    <property type="match status" value="1"/>
</dbReference>
<dbReference type="InterPro" id="IPR036097">
    <property type="entry name" value="HisK_dim/P_sf"/>
</dbReference>
<organism evidence="12 13">
    <name type="scientific">Methyloglobulus morosus KoM1</name>
    <dbReference type="NCBI Taxonomy" id="1116472"/>
    <lineage>
        <taxon>Bacteria</taxon>
        <taxon>Pseudomonadati</taxon>
        <taxon>Pseudomonadota</taxon>
        <taxon>Gammaproteobacteria</taxon>
        <taxon>Methylococcales</taxon>
        <taxon>Methylococcaceae</taxon>
        <taxon>Methyloglobulus</taxon>
    </lineage>
</organism>
<comment type="catalytic activity">
    <reaction evidence="1">
        <text>ATP + protein L-histidine = ADP + protein N-phospho-L-histidine.</text>
        <dbReference type="EC" id="2.7.13.3"/>
    </reaction>
</comment>
<dbReference type="SMART" id="SM00091">
    <property type="entry name" value="PAS"/>
    <property type="match status" value="1"/>
</dbReference>
<dbReference type="eggNOG" id="COG4191">
    <property type="taxonomic scope" value="Bacteria"/>
</dbReference>
<dbReference type="NCBIfam" id="TIGR00229">
    <property type="entry name" value="sensory_box"/>
    <property type="match status" value="1"/>
</dbReference>
<dbReference type="Pfam" id="PF13426">
    <property type="entry name" value="PAS_9"/>
    <property type="match status" value="1"/>
</dbReference>
<dbReference type="PROSITE" id="PS50112">
    <property type="entry name" value="PAS"/>
    <property type="match status" value="1"/>
</dbReference>
<keyword evidence="7" id="KW-0067">ATP-binding</keyword>
<feature type="domain" description="PAS" evidence="11">
    <location>
        <begin position="79"/>
        <end position="131"/>
    </location>
</feature>
<evidence type="ECO:0000313" key="12">
    <source>
        <dbReference type="EMBL" id="ESS70808.1"/>
    </source>
</evidence>
<evidence type="ECO:0000256" key="8">
    <source>
        <dbReference type="ARBA" id="ARBA00023012"/>
    </source>
</evidence>
<dbReference type="PANTHER" id="PTHR43065">
    <property type="entry name" value="SENSOR HISTIDINE KINASE"/>
    <property type="match status" value="1"/>
</dbReference>
<keyword evidence="4 12" id="KW-0808">Transferase</keyword>
<dbReference type="Pfam" id="PF00512">
    <property type="entry name" value="HisKA"/>
    <property type="match status" value="1"/>
</dbReference>
<evidence type="ECO:0000256" key="1">
    <source>
        <dbReference type="ARBA" id="ARBA00000085"/>
    </source>
</evidence>